<evidence type="ECO:0000313" key="1">
    <source>
        <dbReference type="EMBL" id="OWM84214.1"/>
    </source>
</evidence>
<dbReference type="Proteomes" id="UP000197138">
    <property type="component" value="Unassembled WGS sequence"/>
</dbReference>
<accession>A0A218XH10</accession>
<comment type="caution">
    <text evidence="1">The sequence shown here is derived from an EMBL/GenBank/DDBJ whole genome shotgun (WGS) entry which is preliminary data.</text>
</comment>
<dbReference type="AlphaFoldDB" id="A0A218XH10"/>
<proteinExistence type="predicted"/>
<name>A0A218XH10_PUNGR</name>
<reference evidence="2" key="1">
    <citation type="journal article" date="2017" name="Plant J.">
        <title>The pomegranate (Punica granatum L.) genome and the genomics of punicalagin biosynthesis.</title>
        <authorList>
            <person name="Qin G."/>
            <person name="Xu C."/>
            <person name="Ming R."/>
            <person name="Tang H."/>
            <person name="Guyot R."/>
            <person name="Kramer E.M."/>
            <person name="Hu Y."/>
            <person name="Yi X."/>
            <person name="Qi Y."/>
            <person name="Xu X."/>
            <person name="Gao Z."/>
            <person name="Pan H."/>
            <person name="Jian J."/>
            <person name="Tian Y."/>
            <person name="Yue Z."/>
            <person name="Xu Y."/>
        </authorList>
    </citation>
    <scope>NUCLEOTIDE SEQUENCE [LARGE SCALE GENOMIC DNA]</scope>
    <source>
        <strain evidence="2">cv. Dabenzi</strain>
    </source>
</reference>
<sequence length="237" mass="25471">MPVLSLGSHSGVCMASKRPSEALLMFFGIDPKGIEPSAEFKVGIDPKAIDPCAEFKVGIDPKGIDPSAEFKVGIDPKGIDPCAEIKVGIDPMGIDPSAEFKVGINPKGIDPSAEIKVAWDALHYENACKKGQLRCLGDHALTCKKFAESRLLVLRDSSSKTERLRISWDRESESVVVHAVCSTCDPDITSKSLQMGPVLRGLDARPPGAPVNYVLGISRLSDNVLAALSVVRHSRRL</sequence>
<dbReference type="EMBL" id="MTKT01001773">
    <property type="protein sequence ID" value="OWM84214.1"/>
    <property type="molecule type" value="Genomic_DNA"/>
</dbReference>
<gene>
    <name evidence="1" type="ORF">CDL15_Pgr026165</name>
</gene>
<organism evidence="1 2">
    <name type="scientific">Punica granatum</name>
    <name type="common">Pomegranate</name>
    <dbReference type="NCBI Taxonomy" id="22663"/>
    <lineage>
        <taxon>Eukaryota</taxon>
        <taxon>Viridiplantae</taxon>
        <taxon>Streptophyta</taxon>
        <taxon>Embryophyta</taxon>
        <taxon>Tracheophyta</taxon>
        <taxon>Spermatophyta</taxon>
        <taxon>Magnoliopsida</taxon>
        <taxon>eudicotyledons</taxon>
        <taxon>Gunneridae</taxon>
        <taxon>Pentapetalae</taxon>
        <taxon>rosids</taxon>
        <taxon>malvids</taxon>
        <taxon>Myrtales</taxon>
        <taxon>Lythraceae</taxon>
        <taxon>Punica</taxon>
    </lineage>
</organism>
<evidence type="ECO:0000313" key="2">
    <source>
        <dbReference type="Proteomes" id="UP000197138"/>
    </source>
</evidence>
<protein>
    <submittedName>
        <fullName evidence="1">Uncharacterized protein</fullName>
    </submittedName>
</protein>